<evidence type="ECO:0000259" key="5">
    <source>
        <dbReference type="Pfam" id="PF01627"/>
    </source>
</evidence>
<evidence type="ECO:0000256" key="1">
    <source>
        <dbReference type="ARBA" id="ARBA00011245"/>
    </source>
</evidence>
<evidence type="ECO:0000313" key="6">
    <source>
        <dbReference type="EMBL" id="MFC3023346.1"/>
    </source>
</evidence>
<evidence type="ECO:0000256" key="2">
    <source>
        <dbReference type="ARBA" id="ARBA00017260"/>
    </source>
</evidence>
<comment type="subunit">
    <text evidence="1">Monomer.</text>
</comment>
<dbReference type="InterPro" id="IPR008207">
    <property type="entry name" value="Sig_transdc_His_kin_Hpt_dom"/>
</dbReference>
<evidence type="ECO:0000313" key="7">
    <source>
        <dbReference type="Proteomes" id="UP001595384"/>
    </source>
</evidence>
<keyword evidence="7" id="KW-1185">Reference proteome</keyword>
<dbReference type="Gene3D" id="1.20.120.160">
    <property type="entry name" value="HPT domain"/>
    <property type="match status" value="1"/>
</dbReference>
<keyword evidence="4" id="KW-0902">Two-component regulatory system</keyword>
<organism evidence="6 7">
    <name type="scientific">Vibrio zhugei</name>
    <dbReference type="NCBI Taxonomy" id="2479546"/>
    <lineage>
        <taxon>Bacteria</taxon>
        <taxon>Pseudomonadati</taxon>
        <taxon>Pseudomonadota</taxon>
        <taxon>Gammaproteobacteria</taxon>
        <taxon>Vibrionales</taxon>
        <taxon>Vibrionaceae</taxon>
        <taxon>Vibrio</taxon>
    </lineage>
</organism>
<feature type="domain" description="HPt" evidence="5">
    <location>
        <begin position="24"/>
        <end position="101"/>
    </location>
</feature>
<keyword evidence="3" id="KW-0597">Phosphoprotein</keyword>
<name>A0ABV7C987_9VIBR</name>
<protein>
    <recommendedName>
        <fullName evidence="2">Phosphorelay protein LuxU</fullName>
    </recommendedName>
</protein>
<accession>A0ABV7C987</accession>
<gene>
    <name evidence="6" type="primary">luxU</name>
    <name evidence="6" type="ORF">ACFODT_05885</name>
</gene>
<dbReference type="InterPro" id="IPR053403">
    <property type="entry name" value="QS_phosphorelay_intermediate"/>
</dbReference>
<reference evidence="7" key="1">
    <citation type="journal article" date="2019" name="Int. J. Syst. Evol. Microbiol.">
        <title>The Global Catalogue of Microorganisms (GCM) 10K type strain sequencing project: providing services to taxonomists for standard genome sequencing and annotation.</title>
        <authorList>
            <consortium name="The Broad Institute Genomics Platform"/>
            <consortium name="The Broad Institute Genome Sequencing Center for Infectious Disease"/>
            <person name="Wu L."/>
            <person name="Ma J."/>
        </authorList>
    </citation>
    <scope>NUCLEOTIDE SEQUENCE [LARGE SCALE GENOMIC DNA]</scope>
    <source>
        <strain evidence="7">KCTC 62784</strain>
    </source>
</reference>
<dbReference type="SUPFAM" id="SSF47226">
    <property type="entry name" value="Histidine-containing phosphotransfer domain, HPT domain"/>
    <property type="match status" value="1"/>
</dbReference>
<dbReference type="Pfam" id="PF01627">
    <property type="entry name" value="Hpt"/>
    <property type="match status" value="1"/>
</dbReference>
<dbReference type="EMBL" id="JBHRSE010000039">
    <property type="protein sequence ID" value="MFC3023346.1"/>
    <property type="molecule type" value="Genomic_DNA"/>
</dbReference>
<dbReference type="RefSeq" id="WP_123016441.1">
    <property type="nucleotide sequence ID" value="NZ_AP024911.1"/>
</dbReference>
<dbReference type="NCBIfam" id="NF041948">
    <property type="entry name" value="Phrelay_LuxU_Vib"/>
    <property type="match status" value="1"/>
</dbReference>
<sequence length="115" mass="12899">MDLLNKNKIDTLASEIGQENVPVLLGIFLSELTTYENNLREHAQADSEYLKEISHALKSSAASFGADKLCAKAIEIDGMVKLGLEMDVMSEYEHLIQLLRETRERYERLQPSSGA</sequence>
<dbReference type="InterPro" id="IPR036641">
    <property type="entry name" value="HPT_dom_sf"/>
</dbReference>
<comment type="caution">
    <text evidence="6">The sequence shown here is derived from an EMBL/GenBank/DDBJ whole genome shotgun (WGS) entry which is preliminary data.</text>
</comment>
<evidence type="ECO:0000256" key="4">
    <source>
        <dbReference type="ARBA" id="ARBA00023012"/>
    </source>
</evidence>
<evidence type="ECO:0000256" key="3">
    <source>
        <dbReference type="ARBA" id="ARBA00022553"/>
    </source>
</evidence>
<dbReference type="Proteomes" id="UP001595384">
    <property type="component" value="Unassembled WGS sequence"/>
</dbReference>
<proteinExistence type="predicted"/>